<feature type="domain" description="Transcription regulator PadR N-terminal" evidence="1">
    <location>
        <begin position="14"/>
        <end position="88"/>
    </location>
</feature>
<accession>A0A1J4MY24</accession>
<dbReference type="Pfam" id="PF03551">
    <property type="entry name" value="PadR"/>
    <property type="match status" value="1"/>
</dbReference>
<sequence length="212" mass="23926">MARRKVSNLTGLAVLGTVVQRPMHRYEIASLMRARGKGDDVDIKWSSLYTVVANLEKHGLLEVAGTDRQGARPERTIYRITEAGRRELVEWTRELLTTPVSEQSGFVAGLSMMAALTPDQVADALRDRLTALEQMVRELRAAYEEAEIPRLFLVETEYAIAMREAEAAWVRTLQAELTAGTYPLVEEWREWHRSGAMPDELVDLAERGAEQD</sequence>
<dbReference type="AlphaFoldDB" id="A0A1J4MY24"/>
<dbReference type="EMBL" id="JZDQ02000043">
    <property type="protein sequence ID" value="OIJ24254.1"/>
    <property type="molecule type" value="Genomic_DNA"/>
</dbReference>
<protein>
    <submittedName>
        <fullName evidence="2">PadR family transcriptional regulator</fullName>
    </submittedName>
</protein>
<comment type="caution">
    <text evidence="2">The sequence shown here is derived from an EMBL/GenBank/DDBJ whole genome shotgun (WGS) entry which is preliminary data.</text>
</comment>
<keyword evidence="3" id="KW-1185">Reference proteome</keyword>
<dbReference type="SUPFAM" id="SSF46785">
    <property type="entry name" value="Winged helix' DNA-binding domain"/>
    <property type="match status" value="1"/>
</dbReference>
<dbReference type="STRING" id="1844.UG56_023935"/>
<gene>
    <name evidence="2" type="ORF">UG56_023935</name>
</gene>
<dbReference type="Proteomes" id="UP000033772">
    <property type="component" value="Unassembled WGS sequence"/>
</dbReference>
<evidence type="ECO:0000313" key="3">
    <source>
        <dbReference type="Proteomes" id="UP000033772"/>
    </source>
</evidence>
<dbReference type="RefSeq" id="WP_045552098.1">
    <property type="nucleotide sequence ID" value="NZ_JZDQ02000043.1"/>
</dbReference>
<name>A0A1J4MY24_9ACTN</name>
<dbReference type="PANTHER" id="PTHR43252:SF6">
    <property type="entry name" value="NEGATIVE TRANSCRIPTION REGULATOR PADR"/>
    <property type="match status" value="1"/>
</dbReference>
<dbReference type="PANTHER" id="PTHR43252">
    <property type="entry name" value="TRANSCRIPTIONAL REGULATOR YQJI"/>
    <property type="match status" value="1"/>
</dbReference>
<dbReference type="InterPro" id="IPR005149">
    <property type="entry name" value="Tscrpt_reg_PadR_N"/>
</dbReference>
<proteinExistence type="predicted"/>
<reference evidence="2" key="1">
    <citation type="submission" date="2016-10" db="EMBL/GenBank/DDBJ databases">
        <title>Draft Genome Sequence of Nocardioides luteus Strain BAFB, an Alkane-Degrading Bacterium Isolated from JP-7 Polluted Soil.</title>
        <authorList>
            <person name="Brown L."/>
            <person name="Ruiz O.N."/>
            <person name="Gunasekera T."/>
        </authorList>
    </citation>
    <scope>NUCLEOTIDE SEQUENCE [LARGE SCALE GENOMIC DNA]</scope>
    <source>
        <strain evidence="2">BAFB</strain>
    </source>
</reference>
<dbReference type="Gene3D" id="1.10.10.10">
    <property type="entry name" value="Winged helix-like DNA-binding domain superfamily/Winged helix DNA-binding domain"/>
    <property type="match status" value="1"/>
</dbReference>
<organism evidence="2 3">
    <name type="scientific">Nocardioides luteus</name>
    <dbReference type="NCBI Taxonomy" id="1844"/>
    <lineage>
        <taxon>Bacteria</taxon>
        <taxon>Bacillati</taxon>
        <taxon>Actinomycetota</taxon>
        <taxon>Actinomycetes</taxon>
        <taxon>Propionibacteriales</taxon>
        <taxon>Nocardioidaceae</taxon>
        <taxon>Nocardioides</taxon>
    </lineage>
</organism>
<dbReference type="InterPro" id="IPR036390">
    <property type="entry name" value="WH_DNA-bd_sf"/>
</dbReference>
<evidence type="ECO:0000259" key="1">
    <source>
        <dbReference type="Pfam" id="PF03551"/>
    </source>
</evidence>
<dbReference type="InterPro" id="IPR036388">
    <property type="entry name" value="WH-like_DNA-bd_sf"/>
</dbReference>
<evidence type="ECO:0000313" key="2">
    <source>
        <dbReference type="EMBL" id="OIJ24254.1"/>
    </source>
</evidence>